<dbReference type="EMBL" id="GEEE01022835">
    <property type="protein sequence ID" value="JAP40390.1"/>
    <property type="molecule type" value="Transcribed_RNA"/>
</dbReference>
<feature type="domain" description="Cadherin" evidence="12">
    <location>
        <begin position="31"/>
        <end position="179"/>
    </location>
</feature>
<dbReference type="InterPro" id="IPR015919">
    <property type="entry name" value="Cadherin-like_sf"/>
</dbReference>
<evidence type="ECO:0000256" key="3">
    <source>
        <dbReference type="ARBA" id="ARBA00022737"/>
    </source>
</evidence>
<dbReference type="Gene3D" id="2.60.40.60">
    <property type="entry name" value="Cadherins"/>
    <property type="match status" value="7"/>
</dbReference>
<feature type="domain" description="Cadherin" evidence="12">
    <location>
        <begin position="723"/>
        <end position="853"/>
    </location>
</feature>
<keyword evidence="3" id="KW-0677">Repeat</keyword>
<protein>
    <recommendedName>
        <fullName evidence="12">Cadherin domain-containing protein</fullName>
    </recommendedName>
</protein>
<dbReference type="PANTHER" id="PTHR24028">
    <property type="entry name" value="CADHERIN-87A"/>
    <property type="match status" value="1"/>
</dbReference>
<dbReference type="InterPro" id="IPR002126">
    <property type="entry name" value="Cadherin-like_dom"/>
</dbReference>
<dbReference type="PROSITE" id="PS50268">
    <property type="entry name" value="CADHERIN_2"/>
    <property type="match status" value="7"/>
</dbReference>
<dbReference type="PANTHER" id="PTHR24028:SF146">
    <property type="entry name" value="CADHERIN 96CB, ISOFORM D-RELATED"/>
    <property type="match status" value="1"/>
</dbReference>
<feature type="transmembrane region" description="Helical" evidence="10">
    <location>
        <begin position="1046"/>
        <end position="1068"/>
    </location>
</feature>
<evidence type="ECO:0000256" key="8">
    <source>
        <dbReference type="PROSITE-ProRule" id="PRU00043"/>
    </source>
</evidence>
<feature type="region of interest" description="Disordered" evidence="9">
    <location>
        <begin position="990"/>
        <end position="1011"/>
    </location>
</feature>
<feature type="compositionally biased region" description="Polar residues" evidence="9">
    <location>
        <begin position="1488"/>
        <end position="1503"/>
    </location>
</feature>
<feature type="domain" description="Cadherin" evidence="12">
    <location>
        <begin position="181"/>
        <end position="306"/>
    </location>
</feature>
<dbReference type="Pfam" id="PF00028">
    <property type="entry name" value="Cadherin"/>
    <property type="match status" value="2"/>
</dbReference>
<keyword evidence="7" id="KW-0325">Glycoprotein</keyword>
<keyword evidence="4 8" id="KW-0106">Calcium</keyword>
<feature type="domain" description="Cadherin" evidence="12">
    <location>
        <begin position="616"/>
        <end position="722"/>
    </location>
</feature>
<dbReference type="SMART" id="SM00112">
    <property type="entry name" value="CA"/>
    <property type="match status" value="6"/>
</dbReference>
<evidence type="ECO:0000256" key="9">
    <source>
        <dbReference type="SAM" id="MobiDB-lite"/>
    </source>
</evidence>
<dbReference type="PRINTS" id="PR00205">
    <property type="entry name" value="CADHERIN"/>
</dbReference>
<evidence type="ECO:0000256" key="10">
    <source>
        <dbReference type="SAM" id="Phobius"/>
    </source>
</evidence>
<accession>A0A0X3NMC3</accession>
<feature type="signal peptide" evidence="11">
    <location>
        <begin position="1"/>
        <end position="16"/>
    </location>
</feature>
<name>A0A0X3NMC3_SCHSO</name>
<dbReference type="InterPro" id="IPR050174">
    <property type="entry name" value="Protocadherin/Cadherin-CA"/>
</dbReference>
<keyword evidence="11" id="KW-0732">Signal</keyword>
<keyword evidence="2 10" id="KW-0812">Transmembrane</keyword>
<organism evidence="13">
    <name type="scientific">Schistocephalus solidus</name>
    <name type="common">Tapeworm</name>
    <dbReference type="NCBI Taxonomy" id="70667"/>
    <lineage>
        <taxon>Eukaryota</taxon>
        <taxon>Metazoa</taxon>
        <taxon>Spiralia</taxon>
        <taxon>Lophotrochozoa</taxon>
        <taxon>Platyhelminthes</taxon>
        <taxon>Cestoda</taxon>
        <taxon>Eucestoda</taxon>
        <taxon>Diphyllobothriidea</taxon>
        <taxon>Diphyllobothriidae</taxon>
        <taxon>Schistocephalus</taxon>
    </lineage>
</organism>
<evidence type="ECO:0000256" key="5">
    <source>
        <dbReference type="ARBA" id="ARBA00022989"/>
    </source>
</evidence>
<dbReference type="GO" id="GO:0005509">
    <property type="term" value="F:calcium ion binding"/>
    <property type="evidence" value="ECO:0007669"/>
    <property type="project" value="UniProtKB-UniRule"/>
</dbReference>
<dbReference type="InterPro" id="IPR020894">
    <property type="entry name" value="Cadherin_CS"/>
</dbReference>
<feature type="compositionally biased region" description="Basic and acidic residues" evidence="9">
    <location>
        <begin position="993"/>
        <end position="1002"/>
    </location>
</feature>
<evidence type="ECO:0000259" key="12">
    <source>
        <dbReference type="PROSITE" id="PS50268"/>
    </source>
</evidence>
<evidence type="ECO:0000256" key="2">
    <source>
        <dbReference type="ARBA" id="ARBA00022692"/>
    </source>
</evidence>
<sequence>MLFAAFISLLCNFLYAIKCNQSFHSLESDPNDDLNTFMITDDTPADHLVGKVRLPTTNTFPDPEKTPSKERHFPSWSYQVLGALKMPGQLFRVNKDTGELFTREKIDREVVCSPTNIQYTFGQSSESQKVKTGQQLDSDADCFLTLQIAINPTGQQTKVPHFAVVKVIVVDRNDHMPTFPHPGYINLSVPESAEVGSRFPLPLAVDLDTRQYSVRAYVSEPQLPAEWILISETEQAFSPKTSGSQITALFLELRKPLDHEKIDRFSFRIRALDGSETSEFSPGRNGKDTLQVNIYVEDINDNGPVFRRTEKLFIKPEHFSVSDSLSQNWLMTYTATVPESKWIKTPIVHLMAEDIDSPAHAKVRYYFSRSTDREILEYFTINSHTGHLFLRKPLDYEFQAQYSFRVIATDTPHELKLHSPSQILQTPSSIHTATAQVIIYVTDTNDEAPNIEVDFLSTDTMTAVPRKYAVVAENAAPPQFIASILVTDRDAGINGQVSCVQQPVISNSPWHGTGWINGSSTSPFHLSEVRQSSGLVQYNLLTSVALDRENVAEGGAFRQVKITCSDAGQPIRSASTFIGIKVKDENDNEPEVKLRMPAEYRFAADSLIDLERWPFVVENSPVGTLVTRLNATDLDEGENGRLTFSLENSDNAEVISATTIFQINSKTGDIITKGEIDREAYDPPLSSIPLRVRVSDNGIPPKTSTFEFKIYVIDENDNPPVFQQSEYKFHVRENLPTGFPLGELLVSDKDEGEVKFTLGLQPYGTLPFVLWAVPTPPRIPGGRGQVSYSINRIIINTTRSLDREVEDCFRFTVLATDASSSLSPLLHDRAKASTVTATVEVIVENENDHDPVIIFPQKQNKTFVLSSQEKKHFELLTINANDKDPNESPHIFELFADLPQLTDDGLANSSTPNVTRNMRLSTDSHEFLDVEPTTGIVFLSRDMQLEDKGFHVFKVQVTDGGTPPRSSSITFFVLVNDSPSRSLTVESLPRTSDTMKKEHLSDPKFPGKSVPAEASLHKTNRIGVMERTVATENVRGKVRPRIAGDLVILLALGLVFLLLVTTLSLVAYMRYWRKHNRLIGHRSIGPGIRNSLLFTNQINGGTGLKELGCPPAETCISSTHKQKTDQWLCTRGGSIIGLSSYLLDEDTQKCSFPSTLISDCNVYYKASEMVRSQAMSDNSYSPLSPSASVIIKSPSHPDHGMYMTQDATLAQNAQLDCYAQNMRLPHSGGNQRPQSGTAYKATSESLEDLPGAAIGSTFPDIKLMASDGLNCLPVIWNQSCNSVKADSPNFVAAVTSNAGTTNPKPGILTKHARDNSHAKYHQNKSRQFCPIMESHRSESAGQLVDTCPLFQQYSSAVPVVLADTSAAQPSRRRSQAIPGNVLRYKMTCTPQEEASYTTENRYGTLYPLSADDADVNEADRLDSNPQLENCSKNSFPVLPQDYILVLNRPVESMPTSTMHSPVGKTKTSDIFSVGKRSALKKKPKREQSWQTPERSVNPWTSYV</sequence>
<evidence type="ECO:0000256" key="1">
    <source>
        <dbReference type="ARBA" id="ARBA00004167"/>
    </source>
</evidence>
<dbReference type="CDD" id="cd11304">
    <property type="entry name" value="Cadherin_repeat"/>
    <property type="match status" value="7"/>
</dbReference>
<feature type="domain" description="Cadherin" evidence="12">
    <location>
        <begin position="463"/>
        <end position="592"/>
    </location>
</feature>
<keyword evidence="5 10" id="KW-1133">Transmembrane helix</keyword>
<feature type="chain" id="PRO_5007050638" description="Cadherin domain-containing protein" evidence="11">
    <location>
        <begin position="17"/>
        <end position="1503"/>
    </location>
</feature>
<feature type="region of interest" description="Disordered" evidence="9">
    <location>
        <begin position="1453"/>
        <end position="1503"/>
    </location>
</feature>
<comment type="subcellular location">
    <subcellularLocation>
        <location evidence="1">Membrane</location>
        <topology evidence="1">Single-pass membrane protein</topology>
    </subcellularLocation>
</comment>
<evidence type="ECO:0000256" key="11">
    <source>
        <dbReference type="SAM" id="SignalP"/>
    </source>
</evidence>
<feature type="domain" description="Cadherin" evidence="12">
    <location>
        <begin position="857"/>
        <end position="991"/>
    </location>
</feature>
<evidence type="ECO:0000256" key="7">
    <source>
        <dbReference type="ARBA" id="ARBA00023180"/>
    </source>
</evidence>
<dbReference type="GO" id="GO:0005886">
    <property type="term" value="C:plasma membrane"/>
    <property type="evidence" value="ECO:0007669"/>
    <property type="project" value="InterPro"/>
</dbReference>
<reference evidence="13" key="1">
    <citation type="submission" date="2016-01" db="EMBL/GenBank/DDBJ databases">
        <title>Reference transcriptome for the parasite Schistocephalus solidus: insights into the molecular evolution of parasitism.</title>
        <authorList>
            <person name="Hebert F.O."/>
            <person name="Grambauer S."/>
            <person name="Barber I."/>
            <person name="Landry C.R."/>
            <person name="Aubin-Horth N."/>
        </authorList>
    </citation>
    <scope>NUCLEOTIDE SEQUENCE</scope>
</reference>
<dbReference type="FunFam" id="2.60.40.60:FF:000015">
    <property type="entry name" value="FAT atypical cadherin 1"/>
    <property type="match status" value="1"/>
</dbReference>
<feature type="domain" description="Cadherin" evidence="12">
    <location>
        <begin position="329"/>
        <end position="451"/>
    </location>
</feature>
<keyword evidence="6 10" id="KW-0472">Membrane</keyword>
<gene>
    <name evidence="13" type="ORF">TR124458</name>
</gene>
<evidence type="ECO:0000313" key="13">
    <source>
        <dbReference type="EMBL" id="JAP40390.1"/>
    </source>
</evidence>
<dbReference type="SUPFAM" id="SSF49313">
    <property type="entry name" value="Cadherin-like"/>
    <property type="match status" value="6"/>
</dbReference>
<evidence type="ECO:0000256" key="4">
    <source>
        <dbReference type="ARBA" id="ARBA00022837"/>
    </source>
</evidence>
<dbReference type="PROSITE" id="PS00232">
    <property type="entry name" value="CADHERIN_1"/>
    <property type="match status" value="2"/>
</dbReference>
<proteinExistence type="predicted"/>
<dbReference type="GO" id="GO:0007156">
    <property type="term" value="P:homophilic cell adhesion via plasma membrane adhesion molecules"/>
    <property type="evidence" value="ECO:0007669"/>
    <property type="project" value="InterPro"/>
</dbReference>
<evidence type="ECO:0000256" key="6">
    <source>
        <dbReference type="ARBA" id="ARBA00023136"/>
    </source>
</evidence>